<organism evidence="2 3">
    <name type="scientific">Halorubrum ezzemoulense</name>
    <name type="common">Halorubrum chaoviator</name>
    <dbReference type="NCBI Taxonomy" id="337243"/>
    <lineage>
        <taxon>Archaea</taxon>
        <taxon>Methanobacteriati</taxon>
        <taxon>Methanobacteriota</taxon>
        <taxon>Stenosarchaea group</taxon>
        <taxon>Halobacteria</taxon>
        <taxon>Halobacteriales</taxon>
        <taxon>Haloferacaceae</taxon>
        <taxon>Halorubrum</taxon>
    </lineage>
</organism>
<keyword evidence="1" id="KW-0472">Membrane</keyword>
<gene>
    <name evidence="2" type="ORF">DJ83_14495</name>
</gene>
<name>A0A256IRJ5_HALEZ</name>
<comment type="caution">
    <text evidence="2">The sequence shown here is derived from an EMBL/GenBank/DDBJ whole genome shotgun (WGS) entry which is preliminary data.</text>
</comment>
<reference evidence="2 3" key="1">
    <citation type="journal article" date="2014" name="Front. Microbiol.">
        <title>Population and genomic analysis of the genus Halorubrum.</title>
        <authorList>
            <person name="Fullmer M.S."/>
            <person name="Soucy S.M."/>
            <person name="Swithers K.S."/>
            <person name="Makkay A.M."/>
            <person name="Wheeler R."/>
            <person name="Ventosa A."/>
            <person name="Gogarten J.P."/>
            <person name="Papke R.T."/>
        </authorList>
    </citation>
    <scope>NUCLEOTIDE SEQUENCE [LARGE SCALE GENOMIC DNA]</scope>
    <source>
        <strain evidence="2 3">LD3</strain>
    </source>
</reference>
<protein>
    <submittedName>
        <fullName evidence="2">Uncharacterized protein</fullName>
    </submittedName>
</protein>
<feature type="transmembrane region" description="Helical" evidence="1">
    <location>
        <begin position="24"/>
        <end position="44"/>
    </location>
</feature>
<keyword evidence="1" id="KW-1133">Transmembrane helix</keyword>
<feature type="transmembrane region" description="Helical" evidence="1">
    <location>
        <begin position="99"/>
        <end position="127"/>
    </location>
</feature>
<feature type="transmembrane region" description="Helical" evidence="1">
    <location>
        <begin position="65"/>
        <end position="87"/>
    </location>
</feature>
<accession>A0A256IRJ5</accession>
<dbReference type="AlphaFoldDB" id="A0A256IRJ5"/>
<keyword evidence="1" id="KW-0812">Transmembrane</keyword>
<proteinExistence type="predicted"/>
<evidence type="ECO:0000256" key="1">
    <source>
        <dbReference type="SAM" id="Phobius"/>
    </source>
</evidence>
<sequence>MVIPLILAALFGLMTPIWTDFLGAMFSMVAVLTGFSINSLVLLNRHSQDGAYEAKTKVVDQTKDFSLYSILSGVVLLITLTLGYLIVESNIPQLVPSDWSLPITLLQGVSVVVYFILAHYLAMLLVITHRLYTLVHTDALS</sequence>
<evidence type="ECO:0000313" key="3">
    <source>
        <dbReference type="Proteomes" id="UP000216409"/>
    </source>
</evidence>
<dbReference type="Proteomes" id="UP000216409">
    <property type="component" value="Unassembled WGS sequence"/>
</dbReference>
<dbReference type="EMBL" id="NHOW01000167">
    <property type="protein sequence ID" value="OYR58757.1"/>
    <property type="molecule type" value="Genomic_DNA"/>
</dbReference>
<evidence type="ECO:0000313" key="2">
    <source>
        <dbReference type="EMBL" id="OYR58757.1"/>
    </source>
</evidence>
<dbReference type="RefSeq" id="WP_094580451.1">
    <property type="nucleotide sequence ID" value="NZ_NHOW01000167.1"/>
</dbReference>